<feature type="domain" description="Cysteine-rich" evidence="1">
    <location>
        <begin position="138"/>
        <end position="222"/>
    </location>
</feature>
<sequence>MRSKKIIVDIFIPCFVDQLYPETGFNMVKILEHLGCEVHYNPNQTCCGQPAFNAGFFDEAKDVAVKFLKDFSTPNRYVVSPSASCVGMVCNSYSRLFDSTSYVLDYKRVKQNTYEFTEFLTKILGVTSVPGAALDAKVTYHDSCSGLRECKIKEGPRALLNNVKGLELVELKDSETCCGFGGTFAVKFEPISVGMAEQKVLNAIDTGASVIVSTDVSCLMHMEGYIKHNKLPIKTMHICDVLASGL</sequence>
<gene>
    <name evidence="2" type="primary">ykgE</name>
    <name evidence="2" type="ordered locus">CHU_1437</name>
</gene>
<evidence type="ECO:0000259" key="1">
    <source>
        <dbReference type="Pfam" id="PF02754"/>
    </source>
</evidence>
<dbReference type="EMBL" id="CP000383">
    <property type="protein sequence ID" value="ABG58708.1"/>
    <property type="molecule type" value="Genomic_DNA"/>
</dbReference>
<organism evidence="2 3">
    <name type="scientific">Cytophaga hutchinsonii (strain ATCC 33406 / DSM 1761 / CIP 103989 / NBRC 15051 / NCIMB 9469 / D465)</name>
    <dbReference type="NCBI Taxonomy" id="269798"/>
    <lineage>
        <taxon>Bacteria</taxon>
        <taxon>Pseudomonadati</taxon>
        <taxon>Bacteroidota</taxon>
        <taxon>Cytophagia</taxon>
        <taxon>Cytophagales</taxon>
        <taxon>Cytophagaceae</taxon>
        <taxon>Cytophaga</taxon>
    </lineage>
</organism>
<evidence type="ECO:0000313" key="2">
    <source>
        <dbReference type="EMBL" id="ABG58708.1"/>
    </source>
</evidence>
<dbReference type="PANTHER" id="PTHR30296">
    <property type="entry name" value="UNCHARACTERIZED PROTEIN YKGE"/>
    <property type="match status" value="1"/>
</dbReference>
<feature type="domain" description="Cysteine-rich" evidence="1">
    <location>
        <begin position="8"/>
        <end position="88"/>
    </location>
</feature>
<name>A0A6N4SQZ7_CYTH3</name>
<dbReference type="GO" id="GO:0005829">
    <property type="term" value="C:cytosol"/>
    <property type="evidence" value="ECO:0007669"/>
    <property type="project" value="TreeGrafter"/>
</dbReference>
<dbReference type="Pfam" id="PF02754">
    <property type="entry name" value="CCG"/>
    <property type="match status" value="2"/>
</dbReference>
<protein>
    <submittedName>
        <fullName evidence="2">Oxidoreductase</fullName>
    </submittedName>
</protein>
<dbReference type="AlphaFoldDB" id="A0A6N4SQZ7"/>
<keyword evidence="3" id="KW-1185">Reference proteome</keyword>
<dbReference type="KEGG" id="chu:CHU_1437"/>
<proteinExistence type="predicted"/>
<dbReference type="PANTHER" id="PTHR30296:SF0">
    <property type="entry name" value="LACTATE UTILIZATION PROTEIN A"/>
    <property type="match status" value="1"/>
</dbReference>
<dbReference type="GO" id="GO:0016491">
    <property type="term" value="F:oxidoreductase activity"/>
    <property type="evidence" value="ECO:0007669"/>
    <property type="project" value="UniProtKB-ARBA"/>
</dbReference>
<accession>A0A6N4SQZ7</accession>
<evidence type="ECO:0000313" key="3">
    <source>
        <dbReference type="Proteomes" id="UP000001822"/>
    </source>
</evidence>
<dbReference type="Proteomes" id="UP000001822">
    <property type="component" value="Chromosome"/>
</dbReference>
<dbReference type="RefSeq" id="WP_011584823.1">
    <property type="nucleotide sequence ID" value="NC_008255.1"/>
</dbReference>
<dbReference type="InterPro" id="IPR004017">
    <property type="entry name" value="Cys_rich_dom"/>
</dbReference>
<reference evidence="2 3" key="1">
    <citation type="journal article" date="2007" name="Appl. Environ. Microbiol.">
        <title>Genome sequence of the cellulolytic gliding bacterium Cytophaga hutchinsonii.</title>
        <authorList>
            <person name="Xie G."/>
            <person name="Bruce D.C."/>
            <person name="Challacombe J.F."/>
            <person name="Chertkov O."/>
            <person name="Detter J.C."/>
            <person name="Gilna P."/>
            <person name="Han C.S."/>
            <person name="Lucas S."/>
            <person name="Misra M."/>
            <person name="Myers G.L."/>
            <person name="Richardson P."/>
            <person name="Tapia R."/>
            <person name="Thayer N."/>
            <person name="Thompson L.S."/>
            <person name="Brettin T.S."/>
            <person name="Henrissat B."/>
            <person name="Wilson D.B."/>
            <person name="McBride M.J."/>
        </authorList>
    </citation>
    <scope>NUCLEOTIDE SEQUENCE [LARGE SCALE GENOMIC DNA]</scope>
    <source>
        <strain evidence="3">ATCC 33406 / DSM 1761 / CIP 103989 / NBRC 15051 / NCIMB 9469 / D465</strain>
    </source>
</reference>